<dbReference type="PROSITE" id="PS50928">
    <property type="entry name" value="ABC_TM1"/>
    <property type="match status" value="1"/>
</dbReference>
<keyword evidence="6 8" id="KW-1133">Transmembrane helix</keyword>
<dbReference type="Gene3D" id="1.10.3720.10">
    <property type="entry name" value="MetI-like"/>
    <property type="match status" value="1"/>
</dbReference>
<dbReference type="RefSeq" id="WP_061274337.1">
    <property type="nucleotide sequence ID" value="NZ_CBCRXN010000015.1"/>
</dbReference>
<comment type="caution">
    <text evidence="10">The sequence shown here is derived from an EMBL/GenBank/DDBJ whole genome shotgun (WGS) entry which is preliminary data.</text>
</comment>
<evidence type="ECO:0000256" key="3">
    <source>
        <dbReference type="ARBA" id="ARBA00022448"/>
    </source>
</evidence>
<accession>A0A318PHH5</accession>
<evidence type="ECO:0000256" key="2">
    <source>
        <dbReference type="ARBA" id="ARBA00010072"/>
    </source>
</evidence>
<organism evidence="10 11">
    <name type="scientific">Komagataeibacter xylinus</name>
    <name type="common">Gluconacetobacter xylinus</name>
    <dbReference type="NCBI Taxonomy" id="28448"/>
    <lineage>
        <taxon>Bacteria</taxon>
        <taxon>Pseudomonadati</taxon>
        <taxon>Pseudomonadota</taxon>
        <taxon>Alphaproteobacteria</taxon>
        <taxon>Acetobacterales</taxon>
        <taxon>Acetobacteraceae</taxon>
        <taxon>Komagataeibacter</taxon>
    </lineage>
</organism>
<evidence type="ECO:0000259" key="9">
    <source>
        <dbReference type="PROSITE" id="PS50928"/>
    </source>
</evidence>
<dbReference type="EMBL" id="NKUC01000017">
    <property type="protein sequence ID" value="PYD56729.1"/>
    <property type="molecule type" value="Genomic_DNA"/>
</dbReference>
<feature type="transmembrane region" description="Helical" evidence="8">
    <location>
        <begin position="20"/>
        <end position="44"/>
    </location>
</feature>
<feature type="transmembrane region" description="Helical" evidence="8">
    <location>
        <begin position="189"/>
        <end position="212"/>
    </location>
</feature>
<dbReference type="InterPro" id="IPR043429">
    <property type="entry name" value="ArtM/GltK/GlnP/TcyL/YhdX-like"/>
</dbReference>
<keyword evidence="7 8" id="KW-0472">Membrane</keyword>
<dbReference type="InterPro" id="IPR000515">
    <property type="entry name" value="MetI-like"/>
</dbReference>
<dbReference type="PANTHER" id="PTHR30614:SF35">
    <property type="entry name" value="ABC TRANSPORTER PERMEASE PROTEIN"/>
    <property type="match status" value="1"/>
</dbReference>
<dbReference type="OrthoDB" id="7190458at2"/>
<dbReference type="GO" id="GO:0043190">
    <property type="term" value="C:ATP-binding cassette (ABC) transporter complex"/>
    <property type="evidence" value="ECO:0007669"/>
    <property type="project" value="InterPro"/>
</dbReference>
<dbReference type="PANTHER" id="PTHR30614">
    <property type="entry name" value="MEMBRANE COMPONENT OF AMINO ACID ABC TRANSPORTER"/>
    <property type="match status" value="1"/>
</dbReference>
<gene>
    <name evidence="10" type="ORF">CFR75_09305</name>
</gene>
<dbReference type="InterPro" id="IPR035906">
    <property type="entry name" value="MetI-like_sf"/>
</dbReference>
<comment type="subcellular location">
    <subcellularLocation>
        <location evidence="1">Cell inner membrane</location>
        <topology evidence="1">Multi-pass membrane protein</topology>
    </subcellularLocation>
    <subcellularLocation>
        <location evidence="8">Cell membrane</location>
        <topology evidence="8">Multi-pass membrane protein</topology>
    </subcellularLocation>
</comment>
<proteinExistence type="inferred from homology"/>
<dbReference type="Pfam" id="PF00528">
    <property type="entry name" value="BPD_transp_1"/>
    <property type="match status" value="1"/>
</dbReference>
<keyword evidence="3 8" id="KW-0813">Transport</keyword>
<keyword evidence="4" id="KW-1003">Cell membrane</keyword>
<dbReference type="NCBIfam" id="TIGR01726">
    <property type="entry name" value="HEQRo_perm_3TM"/>
    <property type="match status" value="1"/>
</dbReference>
<evidence type="ECO:0000313" key="10">
    <source>
        <dbReference type="EMBL" id="PYD56729.1"/>
    </source>
</evidence>
<dbReference type="CDD" id="cd06261">
    <property type="entry name" value="TM_PBP2"/>
    <property type="match status" value="1"/>
</dbReference>
<dbReference type="Proteomes" id="UP000248257">
    <property type="component" value="Unassembled WGS sequence"/>
</dbReference>
<protein>
    <submittedName>
        <fullName evidence="10">ABC transporter permease</fullName>
    </submittedName>
</protein>
<dbReference type="STRING" id="1220579.GCA_001571345_01872"/>
<dbReference type="GO" id="GO:0006865">
    <property type="term" value="P:amino acid transport"/>
    <property type="evidence" value="ECO:0007669"/>
    <property type="project" value="TreeGrafter"/>
</dbReference>
<dbReference type="InterPro" id="IPR010065">
    <property type="entry name" value="AA_ABC_transptr_permease_3TM"/>
</dbReference>
<evidence type="ECO:0000256" key="1">
    <source>
        <dbReference type="ARBA" id="ARBA00004429"/>
    </source>
</evidence>
<dbReference type="SUPFAM" id="SSF161098">
    <property type="entry name" value="MetI-like"/>
    <property type="match status" value="1"/>
</dbReference>
<feature type="domain" description="ABC transmembrane type-1" evidence="9">
    <location>
        <begin position="20"/>
        <end position="208"/>
    </location>
</feature>
<evidence type="ECO:0000256" key="6">
    <source>
        <dbReference type="ARBA" id="ARBA00022989"/>
    </source>
</evidence>
<keyword evidence="11" id="KW-1185">Reference proteome</keyword>
<comment type="similarity">
    <text evidence="2">Belongs to the binding-protein-dependent transport system permease family. HisMQ subfamily.</text>
</comment>
<evidence type="ECO:0000256" key="5">
    <source>
        <dbReference type="ARBA" id="ARBA00022692"/>
    </source>
</evidence>
<dbReference type="GO" id="GO:0022857">
    <property type="term" value="F:transmembrane transporter activity"/>
    <property type="evidence" value="ECO:0007669"/>
    <property type="project" value="InterPro"/>
</dbReference>
<reference evidence="10 11" key="1">
    <citation type="submission" date="2017-07" db="EMBL/GenBank/DDBJ databases">
        <title>A draft genome sequence of Komagataeibacter xylinus LMG 1515.</title>
        <authorList>
            <person name="Skraban J."/>
            <person name="Cleenwerck I."/>
            <person name="Vandamme P."/>
            <person name="Trcek J."/>
        </authorList>
    </citation>
    <scope>NUCLEOTIDE SEQUENCE [LARGE SCALE GENOMIC DNA]</scope>
    <source>
        <strain evidence="10 11">LMG 1515</strain>
    </source>
</reference>
<feature type="transmembrane region" description="Helical" evidence="8">
    <location>
        <begin position="56"/>
        <end position="77"/>
    </location>
</feature>
<dbReference type="AlphaFoldDB" id="A0A318PHH5"/>
<keyword evidence="5 8" id="KW-0812">Transmembrane</keyword>
<evidence type="ECO:0000256" key="8">
    <source>
        <dbReference type="RuleBase" id="RU363032"/>
    </source>
</evidence>
<name>A0A318PHH5_KOMXY</name>
<sequence length="215" mass="23343">MTGLHYQPVWRQLPYLLGGAAETVMLTVMAFAGGLALAIAIAIARREAANPLRKAAAGYVIFFTNTPQLSQIFAIFYCLPLLGLTFSPFLSVLLGMTLNAGAYMADIVGTEIASTPVLYHEAAATLGLGWRHTYRHIILPRALTRATRGLENHFLLMLLGSSMASIFGVEELTGRAYNIIALTFRSIEVISVVAVLYVVLSLVAAVVFARLWRLA</sequence>
<feature type="transmembrane region" description="Helical" evidence="8">
    <location>
        <begin position="83"/>
        <end position="105"/>
    </location>
</feature>
<evidence type="ECO:0000256" key="4">
    <source>
        <dbReference type="ARBA" id="ARBA00022475"/>
    </source>
</evidence>
<evidence type="ECO:0000256" key="7">
    <source>
        <dbReference type="ARBA" id="ARBA00023136"/>
    </source>
</evidence>
<feature type="transmembrane region" description="Helical" evidence="8">
    <location>
        <begin position="150"/>
        <end position="169"/>
    </location>
</feature>
<evidence type="ECO:0000313" key="11">
    <source>
        <dbReference type="Proteomes" id="UP000248257"/>
    </source>
</evidence>